<accession>A0A2K8YYJ7</accession>
<proteinExistence type="predicted"/>
<evidence type="ECO:0000259" key="1">
    <source>
        <dbReference type="Pfam" id="PF10130"/>
    </source>
</evidence>
<reference evidence="2 3" key="1">
    <citation type="submission" date="2017-11" db="EMBL/GenBank/DDBJ databases">
        <title>Taxonomic description and genome sequences of Spirosoma HA7 sp. nov., isolated from pollen microhabitat of Corylus avellana.</title>
        <authorList>
            <person name="Ambika Manirajan B."/>
            <person name="Suarez C."/>
            <person name="Ratering S."/>
            <person name="Geissler-Plaum R."/>
            <person name="Cardinale M."/>
            <person name="Sylvia S."/>
        </authorList>
    </citation>
    <scope>NUCLEOTIDE SEQUENCE [LARGE SCALE GENOMIC DNA]</scope>
    <source>
        <strain evidence="2 3">HA7</strain>
    </source>
</reference>
<evidence type="ECO:0000313" key="3">
    <source>
        <dbReference type="Proteomes" id="UP000232883"/>
    </source>
</evidence>
<gene>
    <name evidence="2" type="ORF">CWM47_13170</name>
</gene>
<dbReference type="OrthoDB" id="799916at2"/>
<sequence length="86" mass="9626">MTSVVVDANIVFSALISAGNKAASVLINPPVNVRFVSCHFIQIELFKHKERIKQLSGLDDDVLIDLLYEFSSHIEFINEAYIPFAC</sequence>
<dbReference type="InterPro" id="IPR002716">
    <property type="entry name" value="PIN_dom"/>
</dbReference>
<dbReference type="EMBL" id="CP025096">
    <property type="protein sequence ID" value="AUD02706.1"/>
    <property type="molecule type" value="Genomic_DNA"/>
</dbReference>
<organism evidence="2 3">
    <name type="scientific">Spirosoma pollinicola</name>
    <dbReference type="NCBI Taxonomy" id="2057025"/>
    <lineage>
        <taxon>Bacteria</taxon>
        <taxon>Pseudomonadati</taxon>
        <taxon>Bacteroidota</taxon>
        <taxon>Cytophagia</taxon>
        <taxon>Cytophagales</taxon>
        <taxon>Cytophagaceae</taxon>
        <taxon>Spirosoma</taxon>
    </lineage>
</organism>
<name>A0A2K8YYJ7_9BACT</name>
<feature type="domain" description="PIN" evidence="1">
    <location>
        <begin position="5"/>
        <end position="82"/>
    </location>
</feature>
<protein>
    <recommendedName>
        <fullName evidence="1">PIN domain-containing protein</fullName>
    </recommendedName>
</protein>
<dbReference type="AlphaFoldDB" id="A0A2K8YYJ7"/>
<evidence type="ECO:0000313" key="2">
    <source>
        <dbReference type="EMBL" id="AUD02706.1"/>
    </source>
</evidence>
<dbReference type="KEGG" id="spir:CWM47_13170"/>
<keyword evidence="3" id="KW-1185">Reference proteome</keyword>
<dbReference type="Proteomes" id="UP000232883">
    <property type="component" value="Chromosome"/>
</dbReference>
<dbReference type="Pfam" id="PF10130">
    <property type="entry name" value="PIN_2"/>
    <property type="match status" value="1"/>
</dbReference>